<evidence type="ECO:0000256" key="2">
    <source>
        <dbReference type="HAMAP-Rule" id="MF_00795"/>
    </source>
</evidence>
<dbReference type="PANTHER" id="PTHR12598:SF0">
    <property type="entry name" value="COPPER HOMEOSTASIS PROTEIN CUTC HOMOLOG"/>
    <property type="match status" value="1"/>
</dbReference>
<keyword evidence="4" id="KW-1185">Reference proteome</keyword>
<gene>
    <name evidence="2" type="primary">cutC</name>
    <name evidence="3" type="ORF">ICJ85_12365</name>
</gene>
<dbReference type="FunFam" id="3.20.20.380:FF:000001">
    <property type="entry name" value="Copper homeostasis protein CutC"/>
    <property type="match status" value="1"/>
</dbReference>
<dbReference type="GO" id="GO:0005737">
    <property type="term" value="C:cytoplasm"/>
    <property type="evidence" value="ECO:0007669"/>
    <property type="project" value="UniProtKB-SubCell"/>
</dbReference>
<dbReference type="PANTHER" id="PTHR12598">
    <property type="entry name" value="COPPER HOMEOSTASIS PROTEIN CUTC"/>
    <property type="match status" value="1"/>
</dbReference>
<evidence type="ECO:0000256" key="1">
    <source>
        <dbReference type="ARBA" id="ARBA00007768"/>
    </source>
</evidence>
<proteinExistence type="inferred from homology"/>
<evidence type="ECO:0000313" key="4">
    <source>
        <dbReference type="Proteomes" id="UP000621516"/>
    </source>
</evidence>
<comment type="caution">
    <text evidence="3">The sequence shown here is derived from an EMBL/GenBank/DDBJ whole genome shotgun (WGS) entry which is preliminary data.</text>
</comment>
<keyword evidence="2" id="KW-0963">Cytoplasm</keyword>
<dbReference type="Proteomes" id="UP000621516">
    <property type="component" value="Unassembled WGS sequence"/>
</dbReference>
<organism evidence="3 4">
    <name type="scientific">Aestuariibaculum marinum</name>
    <dbReference type="NCBI Taxonomy" id="2683592"/>
    <lineage>
        <taxon>Bacteria</taxon>
        <taxon>Pseudomonadati</taxon>
        <taxon>Bacteroidota</taxon>
        <taxon>Flavobacteriia</taxon>
        <taxon>Flavobacteriales</taxon>
        <taxon>Flavobacteriaceae</taxon>
    </lineage>
</organism>
<comment type="subcellular location">
    <subcellularLocation>
        <location evidence="2">Cytoplasm</location>
    </subcellularLocation>
</comment>
<dbReference type="RefSeq" id="WP_188224106.1">
    <property type="nucleotide sequence ID" value="NZ_JACVXD010000007.1"/>
</dbReference>
<accession>A0A8J6PW52</accession>
<comment type="caution">
    <text evidence="2">Once thought to be involved in copper homeostasis, experiments in E.coli have shown this is not the case.</text>
</comment>
<dbReference type="EMBL" id="JACVXD010000007">
    <property type="protein sequence ID" value="MBD0824810.1"/>
    <property type="molecule type" value="Genomic_DNA"/>
</dbReference>
<protein>
    <recommendedName>
        <fullName evidence="2">PF03932 family protein CutC</fullName>
    </recommendedName>
</protein>
<dbReference type="Pfam" id="PF03932">
    <property type="entry name" value="CutC"/>
    <property type="match status" value="1"/>
</dbReference>
<sequence length="243" mass="26285">MVVEVCANSFESALNAEKAGAHRIELCSELAVGGVTPSFGLVKKVVDTLFIPVFVLIRPRSGNFTFSDEEVEIMKQDITMCKELGCAGIVSGVLTQGHSIDIEKTKELIELSKPLAFTFHRAFDWVPDPQVALEQLKALGVNRILTSGQESSAEKGLNLLQELKAKTGDELNILPGGGIKPENAAKFKAAGFSEIHVSASTIETVINAPKVSMNSAKFFDETIKSYSDIETIKKILRVTSSDV</sequence>
<dbReference type="AlphaFoldDB" id="A0A8J6PW52"/>
<reference evidence="3 4" key="1">
    <citation type="journal article" date="2018" name="J. Microbiol.">
        <title>Aestuariibaculum marinum sp. nov., a marine bacterium isolated from seawater in South Korea.</title>
        <authorList>
            <person name="Choi J."/>
            <person name="Lee D."/>
            <person name="Jang J.H."/>
            <person name="Cha S."/>
            <person name="Seo T."/>
        </authorList>
    </citation>
    <scope>NUCLEOTIDE SEQUENCE [LARGE SCALE GENOMIC DNA]</scope>
    <source>
        <strain evidence="3 4">IP7</strain>
    </source>
</reference>
<dbReference type="InterPro" id="IPR005627">
    <property type="entry name" value="CutC-like"/>
</dbReference>
<evidence type="ECO:0000313" key="3">
    <source>
        <dbReference type="EMBL" id="MBD0824810.1"/>
    </source>
</evidence>
<name>A0A8J6PW52_9FLAO</name>
<dbReference type="HAMAP" id="MF_00795">
    <property type="entry name" value="CutC"/>
    <property type="match status" value="1"/>
</dbReference>
<dbReference type="GO" id="GO:0005507">
    <property type="term" value="F:copper ion binding"/>
    <property type="evidence" value="ECO:0007669"/>
    <property type="project" value="TreeGrafter"/>
</dbReference>
<dbReference type="SUPFAM" id="SSF110395">
    <property type="entry name" value="CutC-like"/>
    <property type="match status" value="1"/>
</dbReference>
<comment type="similarity">
    <text evidence="1 2">Belongs to the CutC family.</text>
</comment>
<dbReference type="InterPro" id="IPR036822">
    <property type="entry name" value="CutC-like_dom_sf"/>
</dbReference>
<dbReference type="Gene3D" id="3.20.20.380">
    <property type="entry name" value="Copper homeostasis (CutC) domain"/>
    <property type="match status" value="1"/>
</dbReference>